<dbReference type="InterPro" id="IPR036890">
    <property type="entry name" value="HATPase_C_sf"/>
</dbReference>
<evidence type="ECO:0000256" key="2">
    <source>
        <dbReference type="ARBA" id="ARBA00012438"/>
    </source>
</evidence>
<dbReference type="CDD" id="cd00082">
    <property type="entry name" value="HisKA"/>
    <property type="match status" value="1"/>
</dbReference>
<evidence type="ECO:0000256" key="3">
    <source>
        <dbReference type="ARBA" id="ARBA00022553"/>
    </source>
</evidence>
<comment type="catalytic activity">
    <reaction evidence="1">
        <text>ATP + protein L-histidine = ADP + protein N-phospho-L-histidine.</text>
        <dbReference type="EC" id="2.7.13.3"/>
    </reaction>
</comment>
<evidence type="ECO:0000313" key="8">
    <source>
        <dbReference type="EMBL" id="QQQ17321.1"/>
    </source>
</evidence>
<evidence type="ECO:0000313" key="9">
    <source>
        <dbReference type="Proteomes" id="UP000595448"/>
    </source>
</evidence>
<keyword evidence="6" id="KW-0812">Transmembrane</keyword>
<dbReference type="PRINTS" id="PR00344">
    <property type="entry name" value="BCTRLSENSOR"/>
</dbReference>
<evidence type="ECO:0000256" key="4">
    <source>
        <dbReference type="ARBA" id="ARBA00022679"/>
    </source>
</evidence>
<dbReference type="InterPro" id="IPR004358">
    <property type="entry name" value="Sig_transdc_His_kin-like_C"/>
</dbReference>
<dbReference type="InterPro" id="IPR003661">
    <property type="entry name" value="HisK_dim/P_dom"/>
</dbReference>
<accession>A0ABX7BIF3</accession>
<dbReference type="Gene3D" id="3.30.565.10">
    <property type="entry name" value="Histidine kinase-like ATPase, C-terminal domain"/>
    <property type="match status" value="1"/>
</dbReference>
<dbReference type="EC" id="2.7.13.3" evidence="2"/>
<dbReference type="RefSeq" id="WP_201101615.1">
    <property type="nucleotide sequence ID" value="NZ_CP067977.1"/>
</dbReference>
<dbReference type="InterPro" id="IPR005467">
    <property type="entry name" value="His_kinase_dom"/>
</dbReference>
<evidence type="ECO:0000256" key="6">
    <source>
        <dbReference type="SAM" id="Phobius"/>
    </source>
</evidence>
<dbReference type="PANTHER" id="PTHR43047">
    <property type="entry name" value="TWO-COMPONENT HISTIDINE PROTEIN KINASE"/>
    <property type="match status" value="1"/>
</dbReference>
<feature type="domain" description="Histidine kinase" evidence="7">
    <location>
        <begin position="306"/>
        <end position="520"/>
    </location>
</feature>
<name>A0ABX7BIF3_9CAUL</name>
<evidence type="ECO:0000259" key="7">
    <source>
        <dbReference type="PROSITE" id="PS50109"/>
    </source>
</evidence>
<evidence type="ECO:0000256" key="5">
    <source>
        <dbReference type="ARBA" id="ARBA00022777"/>
    </source>
</evidence>
<keyword evidence="3" id="KW-0597">Phosphoprotein</keyword>
<evidence type="ECO:0000256" key="1">
    <source>
        <dbReference type="ARBA" id="ARBA00000085"/>
    </source>
</evidence>
<dbReference type="InterPro" id="IPR003594">
    <property type="entry name" value="HATPase_dom"/>
</dbReference>
<dbReference type="Gene3D" id="1.10.287.130">
    <property type="match status" value="1"/>
</dbReference>
<protein>
    <recommendedName>
        <fullName evidence="2">histidine kinase</fullName>
        <ecNumber evidence="2">2.7.13.3</ecNumber>
    </recommendedName>
</protein>
<proteinExistence type="predicted"/>
<dbReference type="PROSITE" id="PS50109">
    <property type="entry name" value="HIS_KIN"/>
    <property type="match status" value="1"/>
</dbReference>
<dbReference type="InterPro" id="IPR007892">
    <property type="entry name" value="CHASE4"/>
</dbReference>
<keyword evidence="9" id="KW-1185">Reference proteome</keyword>
<dbReference type="SMART" id="SM00387">
    <property type="entry name" value="HATPase_c"/>
    <property type="match status" value="1"/>
</dbReference>
<organism evidence="8 9">
    <name type="scientific">Brevundimonas vitisensis</name>
    <dbReference type="NCBI Taxonomy" id="2800818"/>
    <lineage>
        <taxon>Bacteria</taxon>
        <taxon>Pseudomonadati</taxon>
        <taxon>Pseudomonadota</taxon>
        <taxon>Alphaproteobacteria</taxon>
        <taxon>Caulobacterales</taxon>
        <taxon>Caulobacteraceae</taxon>
        <taxon>Brevundimonas</taxon>
    </lineage>
</organism>
<feature type="transmembrane region" description="Helical" evidence="6">
    <location>
        <begin position="246"/>
        <end position="269"/>
    </location>
</feature>
<dbReference type="InterPro" id="IPR036097">
    <property type="entry name" value="HisK_dim/P_sf"/>
</dbReference>
<dbReference type="Pfam" id="PF00512">
    <property type="entry name" value="HisKA"/>
    <property type="match status" value="1"/>
</dbReference>
<gene>
    <name evidence="8" type="ORF">JIP62_08075</name>
</gene>
<dbReference type="SMART" id="SM00388">
    <property type="entry name" value="HisKA"/>
    <property type="match status" value="1"/>
</dbReference>
<keyword evidence="4" id="KW-0808">Transferase</keyword>
<keyword evidence="6" id="KW-0472">Membrane</keyword>
<dbReference type="PANTHER" id="PTHR43047:SF78">
    <property type="entry name" value="SENSORY_REGULATORY PROTEIN RPFC"/>
    <property type="match status" value="1"/>
</dbReference>
<keyword evidence="6" id="KW-1133">Transmembrane helix</keyword>
<dbReference type="SUPFAM" id="SSF47384">
    <property type="entry name" value="Homodimeric domain of signal transducing histidine kinase"/>
    <property type="match status" value="1"/>
</dbReference>
<dbReference type="Pfam" id="PF05228">
    <property type="entry name" value="CHASE4"/>
    <property type="match status" value="1"/>
</dbReference>
<keyword evidence="5" id="KW-0418">Kinase</keyword>
<reference evidence="8 9" key="1">
    <citation type="submission" date="2021-01" db="EMBL/GenBank/DDBJ databases">
        <title>Brevundimonas vitis sp. nov., an bacterium isolated from grape (Vitis vinifera).</title>
        <authorList>
            <person name="Jiang L."/>
            <person name="Lee J."/>
        </authorList>
    </citation>
    <scope>NUCLEOTIDE SEQUENCE [LARGE SCALE GENOMIC DNA]</scope>
    <source>
        <strain evidence="8 9">GRTSA-9</strain>
    </source>
</reference>
<sequence length="532" mass="57018">MRLMKAGAAAVLAVVCLGMAIALLLVSRAIDESALKDEQALVERRIVRSLGAISEDITSASIWNDAVIAIEGGDMEWLQVNFGDYYADYMDHSVTLVFDADDRLLLASRDSERVGADSEAALIAATQSMRAEVFRQSRDPRRRQAIGFEAVATRSGIVRADDTLYLVAVATIVPEQEDPVARPSRDALVVSTKPIQALTTSMADDLGLRDARLTAPEAPHLSLLRANDGTPIAGLSWTPARPGQHVLMTLVPVFAGLLLAFLIAGALMWRRIAANVQRLSASEQALSEALKAADTANVVKSRFLANMSHELRTPLNGVLGMSEIVLMSDLTEPQRAQVGVIKQSGEHLLGMIERLLEMAHIDSALSEAETKPFDPAAVLSQVAAGLRDKAVAKKLSVVEAYQPIGLFLGDERRLSKVLHAVIDNAIQFTRRGSVRLDLASSAEGLVFTVTDTGVGMTPETRSRLFTPFSQGDDSATRSVDGVGLSLALADRLVASMGGTIEYDTREGLGTTFRITVPARVARAETADTPPSA</sequence>
<dbReference type="Pfam" id="PF02518">
    <property type="entry name" value="HATPase_c"/>
    <property type="match status" value="1"/>
</dbReference>
<dbReference type="Proteomes" id="UP000595448">
    <property type="component" value="Chromosome"/>
</dbReference>
<dbReference type="EMBL" id="CP067977">
    <property type="protein sequence ID" value="QQQ17321.1"/>
    <property type="molecule type" value="Genomic_DNA"/>
</dbReference>
<dbReference type="SUPFAM" id="SSF55874">
    <property type="entry name" value="ATPase domain of HSP90 chaperone/DNA topoisomerase II/histidine kinase"/>
    <property type="match status" value="1"/>
</dbReference>